<accession>A0A6G3ZXY6</accession>
<keyword evidence="2 7" id="KW-0813">Transport</keyword>
<dbReference type="Gene3D" id="1.10.3720.10">
    <property type="entry name" value="MetI-like"/>
    <property type="match status" value="1"/>
</dbReference>
<dbReference type="GO" id="GO:0005886">
    <property type="term" value="C:plasma membrane"/>
    <property type="evidence" value="ECO:0007669"/>
    <property type="project" value="UniProtKB-SubCell"/>
</dbReference>
<feature type="transmembrane region" description="Helical" evidence="7">
    <location>
        <begin position="156"/>
        <end position="178"/>
    </location>
</feature>
<feature type="transmembrane region" description="Helical" evidence="7">
    <location>
        <begin position="268"/>
        <end position="285"/>
    </location>
</feature>
<dbReference type="PANTHER" id="PTHR30193:SF37">
    <property type="entry name" value="INNER MEMBRANE ABC TRANSPORTER PERMEASE PROTEIN YCJO"/>
    <property type="match status" value="1"/>
</dbReference>
<dbReference type="PANTHER" id="PTHR30193">
    <property type="entry name" value="ABC TRANSPORTER PERMEASE PROTEIN"/>
    <property type="match status" value="1"/>
</dbReference>
<feature type="transmembrane region" description="Helical" evidence="7">
    <location>
        <begin position="77"/>
        <end position="97"/>
    </location>
</feature>
<evidence type="ECO:0000256" key="3">
    <source>
        <dbReference type="ARBA" id="ARBA00022475"/>
    </source>
</evidence>
<evidence type="ECO:0000256" key="7">
    <source>
        <dbReference type="RuleBase" id="RU363032"/>
    </source>
</evidence>
<dbReference type="SUPFAM" id="SSF161098">
    <property type="entry name" value="MetI-like"/>
    <property type="match status" value="1"/>
</dbReference>
<dbReference type="GO" id="GO:0055085">
    <property type="term" value="P:transmembrane transport"/>
    <property type="evidence" value="ECO:0007669"/>
    <property type="project" value="InterPro"/>
</dbReference>
<evidence type="ECO:0000259" key="8">
    <source>
        <dbReference type="PROSITE" id="PS50928"/>
    </source>
</evidence>
<evidence type="ECO:0000256" key="6">
    <source>
        <dbReference type="ARBA" id="ARBA00023136"/>
    </source>
</evidence>
<feature type="transmembrane region" description="Helical" evidence="7">
    <location>
        <begin position="109"/>
        <end position="136"/>
    </location>
</feature>
<organism evidence="9">
    <name type="scientific">Paenibacillus sp. SYP-B3998</name>
    <dbReference type="NCBI Taxonomy" id="2678564"/>
    <lineage>
        <taxon>Bacteria</taxon>
        <taxon>Bacillati</taxon>
        <taxon>Bacillota</taxon>
        <taxon>Bacilli</taxon>
        <taxon>Bacillales</taxon>
        <taxon>Paenibacillaceae</taxon>
        <taxon>Paenibacillus</taxon>
    </lineage>
</organism>
<sequence>MKTWMKSEYMQQTVFVGPAFLAFFIVVLLPLCLGIYYSFTNWNGVSGSIEWIGFANFISIFTHDPDFIRSFLFTARFMLAVVVFSNVIGFALALILSKQLKSRNLLRTVFFMPNVLGGLLLGFIWQFIFVQSFPVLGEVTKMGVFQLSWLGTEATAFWALVIVSVWQGAGYYMVIYVAGLTNVPKDLIEAAAIDGAKNHQVLRHIILPLIMPAITVCLFLSVAWAFKSFDLNFSLTQGGPFKSSESIAMNIYNEAFKNNRFGLGTAKALVFFIAVSFITVLQVSITKKREVDM</sequence>
<comment type="caution">
    <text evidence="9">The sequence shown here is derived from an EMBL/GenBank/DDBJ whole genome shotgun (WGS) entry which is preliminary data.</text>
</comment>
<name>A0A6G3ZXY6_9BACL</name>
<evidence type="ECO:0000256" key="5">
    <source>
        <dbReference type="ARBA" id="ARBA00022989"/>
    </source>
</evidence>
<evidence type="ECO:0000256" key="1">
    <source>
        <dbReference type="ARBA" id="ARBA00004651"/>
    </source>
</evidence>
<dbReference type="Pfam" id="PF00528">
    <property type="entry name" value="BPD_transp_1"/>
    <property type="match status" value="1"/>
</dbReference>
<keyword evidence="5 7" id="KW-1133">Transmembrane helix</keyword>
<dbReference type="CDD" id="cd06261">
    <property type="entry name" value="TM_PBP2"/>
    <property type="match status" value="1"/>
</dbReference>
<evidence type="ECO:0000256" key="4">
    <source>
        <dbReference type="ARBA" id="ARBA00022692"/>
    </source>
</evidence>
<dbReference type="InterPro" id="IPR051393">
    <property type="entry name" value="ABC_transporter_permease"/>
</dbReference>
<comment type="similarity">
    <text evidence="7">Belongs to the binding-protein-dependent transport system permease family.</text>
</comment>
<gene>
    <name evidence="9" type="ORF">GK047_13270</name>
</gene>
<evidence type="ECO:0000256" key="2">
    <source>
        <dbReference type="ARBA" id="ARBA00022448"/>
    </source>
</evidence>
<protein>
    <submittedName>
        <fullName evidence="9">Sugar ABC transporter permease</fullName>
    </submittedName>
</protein>
<keyword evidence="4 7" id="KW-0812">Transmembrane</keyword>
<dbReference type="EMBL" id="JAAIKC010000004">
    <property type="protein sequence ID" value="NEW06975.1"/>
    <property type="molecule type" value="Genomic_DNA"/>
</dbReference>
<keyword evidence="6 7" id="KW-0472">Membrane</keyword>
<feature type="transmembrane region" description="Helical" evidence="7">
    <location>
        <begin position="12"/>
        <end position="37"/>
    </location>
</feature>
<evidence type="ECO:0000313" key="9">
    <source>
        <dbReference type="EMBL" id="NEW06975.1"/>
    </source>
</evidence>
<proteinExistence type="inferred from homology"/>
<feature type="domain" description="ABC transmembrane type-1" evidence="8">
    <location>
        <begin position="71"/>
        <end position="282"/>
    </location>
</feature>
<comment type="subcellular location">
    <subcellularLocation>
        <location evidence="1 7">Cell membrane</location>
        <topology evidence="1 7">Multi-pass membrane protein</topology>
    </subcellularLocation>
</comment>
<dbReference type="PROSITE" id="PS50928">
    <property type="entry name" value="ABC_TM1"/>
    <property type="match status" value="1"/>
</dbReference>
<keyword evidence="3" id="KW-1003">Cell membrane</keyword>
<feature type="transmembrane region" description="Helical" evidence="7">
    <location>
        <begin position="205"/>
        <end position="226"/>
    </location>
</feature>
<dbReference type="InterPro" id="IPR000515">
    <property type="entry name" value="MetI-like"/>
</dbReference>
<dbReference type="AlphaFoldDB" id="A0A6G3ZXY6"/>
<reference evidence="9" key="1">
    <citation type="submission" date="2020-02" db="EMBL/GenBank/DDBJ databases">
        <authorList>
            <person name="Shen X.-R."/>
            <person name="Zhang Y.-X."/>
        </authorList>
    </citation>
    <scope>NUCLEOTIDE SEQUENCE</scope>
    <source>
        <strain evidence="9">SYP-B3998</strain>
    </source>
</reference>
<dbReference type="InterPro" id="IPR035906">
    <property type="entry name" value="MetI-like_sf"/>
</dbReference>